<reference evidence="2 3" key="1">
    <citation type="submission" date="2018-06" db="EMBL/GenBank/DDBJ databases">
        <title>Comparative genomics reveals the genomic features of Rhizophagus irregularis, R. cerebriforme, R. diaphanum and Gigaspora rosea, and their symbiotic lifestyle signature.</title>
        <authorList>
            <person name="Morin E."/>
            <person name="San Clemente H."/>
            <person name="Chen E.C.H."/>
            <person name="De La Providencia I."/>
            <person name="Hainaut M."/>
            <person name="Kuo A."/>
            <person name="Kohler A."/>
            <person name="Murat C."/>
            <person name="Tang N."/>
            <person name="Roy S."/>
            <person name="Loubradou J."/>
            <person name="Henrissat B."/>
            <person name="Grigoriev I.V."/>
            <person name="Corradi N."/>
            <person name="Roux C."/>
            <person name="Martin F.M."/>
        </authorList>
    </citation>
    <scope>NUCLEOTIDE SEQUENCE [LARGE SCALE GENOMIC DNA]</scope>
    <source>
        <strain evidence="2 3">DAOM 227022</strain>
    </source>
</reference>
<comment type="caution">
    <text evidence="2">The sequence shown here is derived from an EMBL/GenBank/DDBJ whole genome shotgun (WGS) entry which is preliminary data.</text>
</comment>
<proteinExistence type="predicted"/>
<dbReference type="AlphaFoldDB" id="A0A397T2N5"/>
<sequence length="526" mass="61024">MDYFKQTSPNKYRFLDFYRHRQKDNDFTRSFRREADELLRCLTSLKDSNSKETRDGAVRLLSNFEGHRTKYEDVDIFWKQIENEVSMDSAETEVACKIIYRSAGVVETAITNVEEKMKQNRKCTSVHEKQSLVVNEFLTPTKEYRDLIPTLPNRKRRRGDFQSKLIESDDEDEEEKESSDSDESSDEEGLEMSEDILETFDKAIRATESKWKLSNGELVKNVLSEKTSNVLESAKNAKKMDAYTASVIRLGLSSIVDLSSEFKDGMMTWFGDEWVNLKQKVQNKIKMVPMKFEGNVLNSIMIVENVSMLKLSIFGSARVLARPNERSFCHENASPSHEDILHNGETFSKTSTARRRIDLRIETRNRHIELCHIECARAPTPAKTVRDRSKTLRTNKSILDNYLRFDISDEVAENSAIYAFQFSGLHGQLIAIDLLDDGLYFGLEGPVFKFPSQLSNIKTMRQTLETLYFFKKNVMQRASAISQYDVETNPYQKVFHNAEEKKSEPKHKKAKFIRSTYFTERRCNKK</sequence>
<dbReference type="EMBL" id="QKYT01000118">
    <property type="protein sequence ID" value="RIA92730.1"/>
    <property type="molecule type" value="Genomic_DNA"/>
</dbReference>
<keyword evidence="3" id="KW-1185">Reference proteome</keyword>
<protein>
    <submittedName>
        <fullName evidence="2">Uncharacterized protein</fullName>
    </submittedName>
</protein>
<gene>
    <name evidence="2" type="ORF">C1645_820229</name>
</gene>
<dbReference type="Proteomes" id="UP000265703">
    <property type="component" value="Unassembled WGS sequence"/>
</dbReference>
<evidence type="ECO:0000256" key="1">
    <source>
        <dbReference type="SAM" id="MobiDB-lite"/>
    </source>
</evidence>
<dbReference type="OrthoDB" id="2387761at2759"/>
<evidence type="ECO:0000313" key="3">
    <source>
        <dbReference type="Proteomes" id="UP000265703"/>
    </source>
</evidence>
<feature type="region of interest" description="Disordered" evidence="1">
    <location>
        <begin position="158"/>
        <end position="191"/>
    </location>
</feature>
<evidence type="ECO:0000313" key="2">
    <source>
        <dbReference type="EMBL" id="RIA92730.1"/>
    </source>
</evidence>
<dbReference type="STRING" id="658196.A0A397T2N5"/>
<accession>A0A397T2N5</accession>
<organism evidence="2 3">
    <name type="scientific">Glomus cerebriforme</name>
    <dbReference type="NCBI Taxonomy" id="658196"/>
    <lineage>
        <taxon>Eukaryota</taxon>
        <taxon>Fungi</taxon>
        <taxon>Fungi incertae sedis</taxon>
        <taxon>Mucoromycota</taxon>
        <taxon>Glomeromycotina</taxon>
        <taxon>Glomeromycetes</taxon>
        <taxon>Glomerales</taxon>
        <taxon>Glomeraceae</taxon>
        <taxon>Glomus</taxon>
    </lineage>
</organism>
<name>A0A397T2N5_9GLOM</name>
<feature type="compositionally biased region" description="Acidic residues" evidence="1">
    <location>
        <begin position="168"/>
        <end position="191"/>
    </location>
</feature>